<organism evidence="2 7">
    <name type="scientific">Phytophthora rubi</name>
    <dbReference type="NCBI Taxonomy" id="129364"/>
    <lineage>
        <taxon>Eukaryota</taxon>
        <taxon>Sar</taxon>
        <taxon>Stramenopiles</taxon>
        <taxon>Oomycota</taxon>
        <taxon>Peronosporomycetes</taxon>
        <taxon>Peronosporales</taxon>
        <taxon>Peronosporaceae</taxon>
        <taxon>Phytophthora</taxon>
    </lineage>
</organism>
<evidence type="ECO:0008006" key="8">
    <source>
        <dbReference type="Google" id="ProtNLM"/>
    </source>
</evidence>
<name>A0A6A3JN07_9STRA</name>
<evidence type="ECO:0000313" key="2">
    <source>
        <dbReference type="EMBL" id="KAE8993564.1"/>
    </source>
</evidence>
<keyword evidence="6" id="KW-1185">Reference proteome</keyword>
<dbReference type="Proteomes" id="UP000435112">
    <property type="component" value="Unassembled WGS sequence"/>
</dbReference>
<dbReference type="InterPro" id="IPR029058">
    <property type="entry name" value="AB_hydrolase_fold"/>
</dbReference>
<gene>
    <name evidence="3" type="ORF">PR001_g19772</name>
    <name evidence="2" type="ORF">PR002_g20201</name>
    <name evidence="4" type="ORF">PR003_g20815</name>
</gene>
<dbReference type="EMBL" id="QXFV01001875">
    <property type="protein sequence ID" value="KAE8996749.1"/>
    <property type="molecule type" value="Genomic_DNA"/>
</dbReference>
<sequence>MSDNFYRSNKVSSQPITFQNQFKMTVAANLFIPKDLDTSVPAPAIVVGHRCEGANEGEPRNVVSPDLYAETFSAAVDYLTLQDFIDPERIGALGICGSGSFVISAARIDSRIKAVATSSMYDMGAVNRNVHVHELTPDTPDIQREFYYFYRTSRGEYMPPPGSMRDLTTHPTLSSMARLMNFYPFNDIDTISPRPMQFVSGDQAHSREFSEDAYAGAAEPKELYCDLYDRVDLIPFAKFAEFFENRLAVNNTATQ</sequence>
<evidence type="ECO:0000313" key="5">
    <source>
        <dbReference type="Proteomes" id="UP000429607"/>
    </source>
</evidence>
<evidence type="ECO:0000256" key="1">
    <source>
        <dbReference type="ARBA" id="ARBA00029464"/>
    </source>
</evidence>
<dbReference type="Gene3D" id="3.40.50.1820">
    <property type="entry name" value="alpha/beta hydrolase"/>
    <property type="match status" value="1"/>
</dbReference>
<dbReference type="SUPFAM" id="SSF53474">
    <property type="entry name" value="alpha/beta-Hydrolases"/>
    <property type="match status" value="1"/>
</dbReference>
<comment type="caution">
    <text evidence="2">The sequence shown here is derived from an EMBL/GenBank/DDBJ whole genome shotgun (WGS) entry which is preliminary data.</text>
</comment>
<evidence type="ECO:0000313" key="6">
    <source>
        <dbReference type="Proteomes" id="UP000434957"/>
    </source>
</evidence>
<dbReference type="OrthoDB" id="109316at2759"/>
<dbReference type="Proteomes" id="UP000434957">
    <property type="component" value="Unassembled WGS sequence"/>
</dbReference>
<protein>
    <recommendedName>
        <fullName evidence="8">Peptidase S9 prolyl oligopeptidase catalytic domain-containing protein</fullName>
    </recommendedName>
</protein>
<reference evidence="5 7" key="1">
    <citation type="submission" date="2018-09" db="EMBL/GenBank/DDBJ databases">
        <title>Genomic investigation of the strawberry pathogen Phytophthora fragariae indicates pathogenicity is determined by transcriptional variation in three key races.</title>
        <authorList>
            <person name="Adams T.M."/>
            <person name="Armitage A.D."/>
            <person name="Sobczyk M.K."/>
            <person name="Bates H.J."/>
            <person name="Dunwell J.M."/>
            <person name="Nellist C.F."/>
            <person name="Harrison R.J."/>
        </authorList>
    </citation>
    <scope>NUCLEOTIDE SEQUENCE [LARGE SCALE GENOMIC DNA]</scope>
    <source>
        <strain evidence="3 5">SCRP249</strain>
        <strain evidence="2 7">SCRP324</strain>
        <strain evidence="4 6">SCRP333</strain>
    </source>
</reference>
<evidence type="ECO:0000313" key="3">
    <source>
        <dbReference type="EMBL" id="KAE8996749.1"/>
    </source>
</evidence>
<dbReference type="EMBL" id="QXFT01001891">
    <property type="protein sequence ID" value="KAE9308132.1"/>
    <property type="molecule type" value="Genomic_DNA"/>
</dbReference>
<evidence type="ECO:0000313" key="4">
    <source>
        <dbReference type="EMBL" id="KAE9308132.1"/>
    </source>
</evidence>
<dbReference type="AlphaFoldDB" id="A0A6A3JN07"/>
<dbReference type="Proteomes" id="UP000429607">
    <property type="component" value="Unassembled WGS sequence"/>
</dbReference>
<proteinExistence type="inferred from homology"/>
<dbReference type="InterPro" id="IPR051411">
    <property type="entry name" value="Polyketide_trans_af380"/>
</dbReference>
<dbReference type="PANTHER" id="PTHR47751:SF1">
    <property type="entry name" value="SUPERFAMILY HYDROLASE, PUTATIVE (AFU_ORTHOLOGUE AFUA_2G16580)-RELATED"/>
    <property type="match status" value="1"/>
</dbReference>
<dbReference type="EMBL" id="QXFU01001904">
    <property type="protein sequence ID" value="KAE8993564.1"/>
    <property type="molecule type" value="Genomic_DNA"/>
</dbReference>
<accession>A0A6A3JN07</accession>
<evidence type="ECO:0000313" key="7">
    <source>
        <dbReference type="Proteomes" id="UP000435112"/>
    </source>
</evidence>
<dbReference type="PANTHER" id="PTHR47751">
    <property type="entry name" value="SUPERFAMILY HYDROLASE, PUTATIVE (AFU_ORTHOLOGUE AFUA_2G16580)-RELATED"/>
    <property type="match status" value="1"/>
</dbReference>
<comment type="similarity">
    <text evidence="1">Belongs to the polyketide transferase af380 family.</text>
</comment>